<dbReference type="PANTHER" id="PTHR14859">
    <property type="entry name" value="CALCOFLUOR WHITE HYPERSENSITIVE PROTEIN PRECURSOR"/>
    <property type="match status" value="1"/>
</dbReference>
<feature type="chain" id="PRO_5018002095" evidence="1">
    <location>
        <begin position="21"/>
        <end position="279"/>
    </location>
</feature>
<evidence type="ECO:0000313" key="4">
    <source>
        <dbReference type="Proteomes" id="UP000269708"/>
    </source>
</evidence>
<feature type="signal peptide" evidence="1">
    <location>
        <begin position="1"/>
        <end position="20"/>
    </location>
</feature>
<dbReference type="GO" id="GO:0016020">
    <property type="term" value="C:membrane"/>
    <property type="evidence" value="ECO:0007669"/>
    <property type="project" value="GOC"/>
</dbReference>
<dbReference type="GO" id="GO:0004527">
    <property type="term" value="F:exonuclease activity"/>
    <property type="evidence" value="ECO:0007669"/>
    <property type="project" value="UniProtKB-KW"/>
</dbReference>
<sequence>MLRSLFGALLALMVVPPAAAGDGATPEFTLVTLNLYHDRDDWPRRRERIVRELRALRPDAIALQEVLQDAALPNQAQWLAQQLGYDWHFASADPPGRARRFGNALLTRHRVLARGESRLRPYDNHRVAGWLCVEFHGRPLNLYVTHLHHEQDGGPVRARQIGDLLGYVEATAGQAPSLIAGDFNAAADRPELRALAPRFADAYAALHRDADGAAHGTLNPHYFESRRERIDYVWYQRDRFVPVAARILFREPDAQGVWASDHFGVLATLRVRPGRPERR</sequence>
<dbReference type="PANTHER" id="PTHR14859:SF15">
    <property type="entry name" value="ENDONUCLEASE_EXONUCLEASE_PHOSPHATASE DOMAIN-CONTAINING PROTEIN"/>
    <property type="match status" value="1"/>
</dbReference>
<dbReference type="InterPro" id="IPR051916">
    <property type="entry name" value="GPI-anchor_lipid_remodeler"/>
</dbReference>
<keyword evidence="3" id="KW-0378">Hydrolase</keyword>
<keyword evidence="1" id="KW-0732">Signal</keyword>
<dbReference type="RefSeq" id="WP_242003086.1">
    <property type="nucleotide sequence ID" value="NZ_RKQN01000002.1"/>
</dbReference>
<protein>
    <submittedName>
        <fullName evidence="3">Endonuclease/exonuclease/phosphatase family metal-dependent hydrolase</fullName>
    </submittedName>
</protein>
<dbReference type="Pfam" id="PF03372">
    <property type="entry name" value="Exo_endo_phos"/>
    <property type="match status" value="1"/>
</dbReference>
<dbReference type="InterPro" id="IPR005135">
    <property type="entry name" value="Endo/exonuclease/phosphatase"/>
</dbReference>
<dbReference type="AlphaFoldDB" id="A0A3N4VDH2"/>
<keyword evidence="3" id="KW-0269">Exonuclease</keyword>
<keyword evidence="3" id="KW-0255">Endonuclease</keyword>
<dbReference type="InterPro" id="IPR036691">
    <property type="entry name" value="Endo/exonu/phosph_ase_sf"/>
</dbReference>
<dbReference type="GO" id="GO:0006506">
    <property type="term" value="P:GPI anchor biosynthetic process"/>
    <property type="evidence" value="ECO:0007669"/>
    <property type="project" value="TreeGrafter"/>
</dbReference>
<comment type="caution">
    <text evidence="3">The sequence shown here is derived from an EMBL/GenBank/DDBJ whole genome shotgun (WGS) entry which is preliminary data.</text>
</comment>
<dbReference type="EMBL" id="RKQN01000002">
    <property type="protein sequence ID" value="RPE79843.1"/>
    <property type="molecule type" value="Genomic_DNA"/>
</dbReference>
<evidence type="ECO:0000313" key="3">
    <source>
        <dbReference type="EMBL" id="RPE79843.1"/>
    </source>
</evidence>
<organism evidence="3 4">
    <name type="scientific">Vulcaniibacterium tengchongense</name>
    <dbReference type="NCBI Taxonomy" id="1273429"/>
    <lineage>
        <taxon>Bacteria</taxon>
        <taxon>Pseudomonadati</taxon>
        <taxon>Pseudomonadota</taxon>
        <taxon>Gammaproteobacteria</taxon>
        <taxon>Lysobacterales</taxon>
        <taxon>Lysobacteraceae</taxon>
        <taxon>Vulcaniibacterium</taxon>
    </lineage>
</organism>
<feature type="domain" description="Endonuclease/exonuclease/phosphatase" evidence="2">
    <location>
        <begin position="31"/>
        <end position="262"/>
    </location>
</feature>
<dbReference type="Gene3D" id="3.60.10.10">
    <property type="entry name" value="Endonuclease/exonuclease/phosphatase"/>
    <property type="match status" value="1"/>
</dbReference>
<evidence type="ECO:0000259" key="2">
    <source>
        <dbReference type="Pfam" id="PF03372"/>
    </source>
</evidence>
<dbReference type="SUPFAM" id="SSF56219">
    <property type="entry name" value="DNase I-like"/>
    <property type="match status" value="1"/>
</dbReference>
<keyword evidence="3" id="KW-0540">Nuclease</keyword>
<reference evidence="3 4" key="1">
    <citation type="submission" date="2018-11" db="EMBL/GenBank/DDBJ databases">
        <title>Genomic Encyclopedia of Type Strains, Phase IV (KMG-IV): sequencing the most valuable type-strain genomes for metagenomic binning, comparative biology and taxonomic classification.</title>
        <authorList>
            <person name="Goeker M."/>
        </authorList>
    </citation>
    <scope>NUCLEOTIDE SEQUENCE [LARGE SCALE GENOMIC DNA]</scope>
    <source>
        <strain evidence="3 4">DSM 25623</strain>
    </source>
</reference>
<evidence type="ECO:0000256" key="1">
    <source>
        <dbReference type="SAM" id="SignalP"/>
    </source>
</evidence>
<dbReference type="Proteomes" id="UP000269708">
    <property type="component" value="Unassembled WGS sequence"/>
</dbReference>
<accession>A0A3N4VDH2</accession>
<gene>
    <name evidence="3" type="ORF">EDC50_1672</name>
</gene>
<dbReference type="GO" id="GO:0004519">
    <property type="term" value="F:endonuclease activity"/>
    <property type="evidence" value="ECO:0007669"/>
    <property type="project" value="UniProtKB-KW"/>
</dbReference>
<name>A0A3N4VDH2_9GAMM</name>
<keyword evidence="4" id="KW-1185">Reference proteome</keyword>
<proteinExistence type="predicted"/>